<sequence length="192" mass="22824">MIQDFFNWDAQIFLYFNNLGEQKWDWFWLLVTEKKTWIPLYVIFLIVLYLKLGWKKTLLAGVCIALMITCADQFTNILKNYFQRLRPCHTPELQGLFRPIDCEGRGKYGFTSAHASNHIAVAIFIGVLLRKQYKWLIYVLLLWALMIAYSRVYVGVHFTGDVFFGSLIGVVASYLFLKIYYYLEKKYFFERD</sequence>
<evidence type="ECO:0000313" key="6">
    <source>
        <dbReference type="Proteomes" id="UP000650994"/>
    </source>
</evidence>
<dbReference type="PANTHER" id="PTHR14969">
    <property type="entry name" value="SPHINGOSINE-1-PHOSPHATE PHOSPHOHYDROLASE"/>
    <property type="match status" value="1"/>
</dbReference>
<reference evidence="3" key="1">
    <citation type="journal article" date="2014" name="Int. J. Syst. Evol. Microbiol.">
        <title>Complete genome of a new Firmicutes species belonging to the dominant human colonic microbiota ('Ruminococcus bicirculans') reveals two chromosomes and a selective capacity to utilize plant glucans.</title>
        <authorList>
            <consortium name="NISC Comparative Sequencing Program"/>
            <person name="Wegmann U."/>
            <person name="Louis P."/>
            <person name="Goesmann A."/>
            <person name="Henrissat B."/>
            <person name="Duncan S.H."/>
            <person name="Flint H.J."/>
        </authorList>
    </citation>
    <scope>NUCLEOTIDE SEQUENCE</scope>
    <source>
        <strain evidence="3">CGMCC 1.12707</strain>
    </source>
</reference>
<accession>A0A1M6V928</accession>
<dbReference type="InterPro" id="IPR000326">
    <property type="entry name" value="PAP2/HPO"/>
</dbReference>
<dbReference type="Proteomes" id="UP000650994">
    <property type="component" value="Unassembled WGS sequence"/>
</dbReference>
<keyword evidence="1" id="KW-0812">Transmembrane</keyword>
<dbReference type="STRING" id="1434701.SAMN05443634_103233"/>
<protein>
    <submittedName>
        <fullName evidence="3">Phosphatase PAP2 family protein</fullName>
    </submittedName>
    <submittedName>
        <fullName evidence="4">Undecaprenyl-diphosphatase</fullName>
    </submittedName>
</protein>
<evidence type="ECO:0000313" key="4">
    <source>
        <dbReference type="EMBL" id="SHK77949.1"/>
    </source>
</evidence>
<dbReference type="Proteomes" id="UP000184120">
    <property type="component" value="Unassembled WGS sequence"/>
</dbReference>
<dbReference type="EMBL" id="FRBH01000003">
    <property type="protein sequence ID" value="SHK77949.1"/>
    <property type="molecule type" value="Genomic_DNA"/>
</dbReference>
<feature type="domain" description="Phosphatidic acid phosphatase type 2/haloperoxidase" evidence="2">
    <location>
        <begin position="62"/>
        <end position="177"/>
    </location>
</feature>
<dbReference type="Gene3D" id="1.20.144.10">
    <property type="entry name" value="Phosphatidic acid phosphatase type 2/haloperoxidase"/>
    <property type="match status" value="2"/>
</dbReference>
<keyword evidence="6" id="KW-1185">Reference proteome</keyword>
<evidence type="ECO:0000313" key="3">
    <source>
        <dbReference type="EMBL" id="GGF01446.1"/>
    </source>
</evidence>
<organism evidence="4 5">
    <name type="scientific">Chishuiella changwenlii</name>
    <dbReference type="NCBI Taxonomy" id="1434701"/>
    <lineage>
        <taxon>Bacteria</taxon>
        <taxon>Pseudomonadati</taxon>
        <taxon>Bacteroidota</taxon>
        <taxon>Flavobacteriia</taxon>
        <taxon>Flavobacteriales</taxon>
        <taxon>Weeksellaceae</taxon>
        <taxon>Chishuiella</taxon>
    </lineage>
</organism>
<dbReference type="EMBL" id="BMFL01000012">
    <property type="protein sequence ID" value="GGF01446.1"/>
    <property type="molecule type" value="Genomic_DNA"/>
</dbReference>
<evidence type="ECO:0000256" key="1">
    <source>
        <dbReference type="SAM" id="Phobius"/>
    </source>
</evidence>
<proteinExistence type="predicted"/>
<dbReference type="AlphaFoldDB" id="A0A1M6V928"/>
<dbReference type="Pfam" id="PF01569">
    <property type="entry name" value="PAP2"/>
    <property type="match status" value="1"/>
</dbReference>
<reference evidence="6" key="4">
    <citation type="journal article" date="2019" name="Int. J. Syst. Evol. Microbiol.">
        <title>The Global Catalogue of Microorganisms (GCM) 10K type strain sequencing project: providing services to taxonomists for standard genome sequencing and annotation.</title>
        <authorList>
            <consortium name="The Broad Institute Genomics Platform"/>
            <consortium name="The Broad Institute Genome Sequencing Center for Infectious Disease"/>
            <person name="Wu L."/>
            <person name="Ma J."/>
        </authorList>
    </citation>
    <scope>NUCLEOTIDE SEQUENCE [LARGE SCALE GENOMIC DNA]</scope>
    <source>
        <strain evidence="6">CGMCC 1.12707</strain>
    </source>
</reference>
<feature type="transmembrane region" description="Helical" evidence="1">
    <location>
        <begin position="136"/>
        <end position="156"/>
    </location>
</feature>
<dbReference type="RefSeq" id="WP_072930233.1">
    <property type="nucleotide sequence ID" value="NZ_BMFL01000012.1"/>
</dbReference>
<feature type="transmembrane region" description="Helical" evidence="1">
    <location>
        <begin position="162"/>
        <end position="183"/>
    </location>
</feature>
<feature type="transmembrane region" description="Helical" evidence="1">
    <location>
        <begin position="57"/>
        <end position="75"/>
    </location>
</feature>
<feature type="transmembrane region" description="Helical" evidence="1">
    <location>
        <begin position="108"/>
        <end position="129"/>
    </location>
</feature>
<reference evidence="4" key="2">
    <citation type="submission" date="2016-11" db="EMBL/GenBank/DDBJ databases">
        <authorList>
            <person name="Jaros S."/>
            <person name="Januszkiewicz K."/>
            <person name="Wedrychowicz H."/>
        </authorList>
    </citation>
    <scope>NUCLEOTIDE SEQUENCE [LARGE SCALE GENOMIC DNA]</scope>
    <source>
        <strain evidence="4">DSM 27989</strain>
    </source>
</reference>
<evidence type="ECO:0000259" key="2">
    <source>
        <dbReference type="SMART" id="SM00014"/>
    </source>
</evidence>
<dbReference type="OrthoDB" id="9789113at2"/>
<keyword evidence="1" id="KW-1133">Transmembrane helix</keyword>
<dbReference type="CDD" id="cd03395">
    <property type="entry name" value="PAP2_like_4"/>
    <property type="match status" value="1"/>
</dbReference>
<reference evidence="5" key="3">
    <citation type="submission" date="2016-11" db="EMBL/GenBank/DDBJ databases">
        <authorList>
            <person name="Varghese N."/>
            <person name="Submissions S."/>
        </authorList>
    </citation>
    <scope>NUCLEOTIDE SEQUENCE [LARGE SCALE GENOMIC DNA]</scope>
    <source>
        <strain evidence="5">DSM 27989</strain>
    </source>
</reference>
<gene>
    <name evidence="3" type="ORF">GCM10010984_18660</name>
    <name evidence="4" type="ORF">SAMN05443634_103233</name>
</gene>
<evidence type="ECO:0000313" key="5">
    <source>
        <dbReference type="Proteomes" id="UP000184120"/>
    </source>
</evidence>
<keyword evidence="1" id="KW-0472">Membrane</keyword>
<dbReference type="SUPFAM" id="SSF48317">
    <property type="entry name" value="Acid phosphatase/Vanadium-dependent haloperoxidase"/>
    <property type="match status" value="1"/>
</dbReference>
<dbReference type="SMART" id="SM00014">
    <property type="entry name" value="acidPPc"/>
    <property type="match status" value="1"/>
</dbReference>
<feature type="transmembrane region" description="Helical" evidence="1">
    <location>
        <begin position="26"/>
        <end position="50"/>
    </location>
</feature>
<dbReference type="InterPro" id="IPR036938">
    <property type="entry name" value="PAP2/HPO_sf"/>
</dbReference>
<reference evidence="3" key="5">
    <citation type="submission" date="2024-05" db="EMBL/GenBank/DDBJ databases">
        <authorList>
            <person name="Sun Q."/>
            <person name="Zhou Y."/>
        </authorList>
    </citation>
    <scope>NUCLEOTIDE SEQUENCE</scope>
    <source>
        <strain evidence="3">CGMCC 1.12707</strain>
    </source>
</reference>
<name>A0A1M6V928_9FLAO</name>
<dbReference type="PANTHER" id="PTHR14969:SF13">
    <property type="entry name" value="AT30094P"/>
    <property type="match status" value="1"/>
</dbReference>